<evidence type="ECO:0000313" key="13">
    <source>
        <dbReference type="Proteomes" id="UP000230233"/>
    </source>
</evidence>
<dbReference type="GO" id="GO:0046872">
    <property type="term" value="F:metal ion binding"/>
    <property type="evidence" value="ECO:0007669"/>
    <property type="project" value="UniProtKB-KW"/>
</dbReference>
<dbReference type="GO" id="GO:0001664">
    <property type="term" value="F:G protein-coupled receptor binding"/>
    <property type="evidence" value="ECO:0007669"/>
    <property type="project" value="TreeGrafter"/>
</dbReference>
<dbReference type="Gene3D" id="1.10.400.10">
    <property type="entry name" value="GI Alpha 1, domain 2-like"/>
    <property type="match status" value="1"/>
</dbReference>
<comment type="subunit">
    <text evidence="1">G proteins are composed of 3 units; alpha, beta and gamma. The alpha chain contains the guanine nucleotide binding site.</text>
</comment>
<keyword evidence="2" id="KW-0519">Myristate</keyword>
<dbReference type="GO" id="GO:0003924">
    <property type="term" value="F:GTPase activity"/>
    <property type="evidence" value="ECO:0007669"/>
    <property type="project" value="InterPro"/>
</dbReference>
<keyword evidence="4 10" id="KW-0547">Nucleotide-binding</keyword>
<feature type="binding site" evidence="10">
    <location>
        <begin position="66"/>
        <end position="71"/>
    </location>
    <ligand>
        <name>GTP</name>
        <dbReference type="ChEBI" id="CHEBI:37565"/>
    </ligand>
</feature>
<dbReference type="FunFam" id="3.40.50.300:FF:000041">
    <property type="entry name" value="Guanine nucleotide-binding protein G(I) subunit alpha"/>
    <property type="match status" value="1"/>
</dbReference>
<dbReference type="GO" id="GO:0007188">
    <property type="term" value="P:adenylate cyclase-modulating G protein-coupled receptor signaling pathway"/>
    <property type="evidence" value="ECO:0007669"/>
    <property type="project" value="InterPro"/>
</dbReference>
<dbReference type="InterPro" id="IPR011025">
    <property type="entry name" value="GproteinA_insert"/>
</dbReference>
<dbReference type="PRINTS" id="PR00318">
    <property type="entry name" value="GPROTEINA"/>
</dbReference>
<dbReference type="FunFam" id="1.10.400.10:FF:000011">
    <property type="entry name" value="Guanine nucleotide-binding protein alpha-1 subunit"/>
    <property type="match status" value="1"/>
</dbReference>
<dbReference type="EMBL" id="PDUG01000005">
    <property type="protein sequence ID" value="PIC22657.1"/>
    <property type="molecule type" value="Genomic_DNA"/>
</dbReference>
<dbReference type="Gene3D" id="3.40.50.300">
    <property type="entry name" value="P-loop containing nucleotide triphosphate hydrolases"/>
    <property type="match status" value="1"/>
</dbReference>
<dbReference type="InterPro" id="IPR001019">
    <property type="entry name" value="Gprotein_alpha_su"/>
</dbReference>
<dbReference type="PROSITE" id="PS51882">
    <property type="entry name" value="G_ALPHA"/>
    <property type="match status" value="1"/>
</dbReference>
<evidence type="ECO:0000256" key="2">
    <source>
        <dbReference type="ARBA" id="ARBA00022707"/>
    </source>
</evidence>
<dbReference type="OrthoDB" id="5817230at2759"/>
<dbReference type="PANTHER" id="PTHR10218">
    <property type="entry name" value="GTP-BINDING PROTEIN ALPHA SUBUNIT"/>
    <property type="match status" value="1"/>
</dbReference>
<evidence type="ECO:0000256" key="9">
    <source>
        <dbReference type="ARBA" id="ARBA00023288"/>
    </source>
</evidence>
<keyword evidence="13" id="KW-1185">Reference proteome</keyword>
<reference evidence="13" key="1">
    <citation type="submission" date="2017-10" db="EMBL/GenBank/DDBJ databases">
        <title>Rapid genome shrinkage in a self-fertile nematode reveals novel sperm competition proteins.</title>
        <authorList>
            <person name="Yin D."/>
            <person name="Schwarz E.M."/>
            <person name="Thomas C.G."/>
            <person name="Felde R.L."/>
            <person name="Korf I.F."/>
            <person name="Cutter A.D."/>
            <person name="Schartner C.M."/>
            <person name="Ralston E.J."/>
            <person name="Meyer B.J."/>
            <person name="Haag E.S."/>
        </authorList>
    </citation>
    <scope>NUCLEOTIDE SEQUENCE [LARGE SCALE GENOMIC DNA]</scope>
    <source>
        <strain evidence="13">JU1422</strain>
    </source>
</reference>
<protein>
    <submittedName>
        <fullName evidence="12">Uncharacterized protein</fullName>
    </submittedName>
</protein>
<dbReference type="GO" id="GO:0005525">
    <property type="term" value="F:GTP binding"/>
    <property type="evidence" value="ECO:0007669"/>
    <property type="project" value="UniProtKB-KW"/>
</dbReference>
<dbReference type="GO" id="GO:0097730">
    <property type="term" value="C:non-motile cilium"/>
    <property type="evidence" value="ECO:0007669"/>
    <property type="project" value="UniProtKB-ARBA"/>
</dbReference>
<gene>
    <name evidence="12" type="primary">Cni-gpa-2</name>
    <name evidence="12" type="synonym">Cnig_chr_V.g16632</name>
    <name evidence="12" type="ORF">B9Z55_016632</name>
</gene>
<evidence type="ECO:0000256" key="8">
    <source>
        <dbReference type="ARBA" id="ARBA00023224"/>
    </source>
</evidence>
<feature type="binding site" evidence="10">
    <location>
        <position position="351"/>
    </location>
    <ligand>
        <name>GTP</name>
        <dbReference type="ChEBI" id="CHEBI:37565"/>
    </ligand>
</feature>
<evidence type="ECO:0000313" key="12">
    <source>
        <dbReference type="EMBL" id="PIC22657.1"/>
    </source>
</evidence>
<proteinExistence type="predicted"/>
<feature type="binding site" evidence="11">
    <location>
        <position position="207"/>
    </location>
    <ligand>
        <name>Mg(2+)</name>
        <dbReference type="ChEBI" id="CHEBI:18420"/>
    </ligand>
</feature>
<accession>A0A2G5T5W3</accession>
<dbReference type="STRING" id="1611254.A0A2G5T5W3"/>
<keyword evidence="8" id="KW-0807">Transducer</keyword>
<dbReference type="GO" id="GO:0006950">
    <property type="term" value="P:response to stress"/>
    <property type="evidence" value="ECO:0007669"/>
    <property type="project" value="UniProtKB-ARBA"/>
</dbReference>
<keyword evidence="5 11" id="KW-0460">Magnesium</keyword>
<dbReference type="Proteomes" id="UP000230233">
    <property type="component" value="Chromosome V"/>
</dbReference>
<dbReference type="GO" id="GO:0005834">
    <property type="term" value="C:heterotrimeric G-protein complex"/>
    <property type="evidence" value="ECO:0007669"/>
    <property type="project" value="TreeGrafter"/>
</dbReference>
<dbReference type="SUPFAM" id="SSF52540">
    <property type="entry name" value="P-loop containing nucleoside triphosphate hydrolases"/>
    <property type="match status" value="1"/>
</dbReference>
<dbReference type="SUPFAM" id="SSF47895">
    <property type="entry name" value="Transducin (alpha subunit), insertion domain"/>
    <property type="match status" value="1"/>
</dbReference>
<dbReference type="Pfam" id="PF00503">
    <property type="entry name" value="G-alpha"/>
    <property type="match status" value="1"/>
</dbReference>
<keyword evidence="6 10" id="KW-0342">GTP-binding</keyword>
<dbReference type="GO" id="GO:0031683">
    <property type="term" value="F:G-protein beta/gamma-subunit complex binding"/>
    <property type="evidence" value="ECO:0007669"/>
    <property type="project" value="InterPro"/>
</dbReference>
<keyword evidence="7" id="KW-0564">Palmitate</keyword>
<dbReference type="InterPro" id="IPR001408">
    <property type="entry name" value="Gprotein_alpha_I"/>
</dbReference>
<dbReference type="GO" id="GO:0005737">
    <property type="term" value="C:cytoplasm"/>
    <property type="evidence" value="ECO:0007669"/>
    <property type="project" value="TreeGrafter"/>
</dbReference>
<dbReference type="InterPro" id="IPR027417">
    <property type="entry name" value="P-loop_NTPase"/>
</dbReference>
<evidence type="ECO:0000256" key="3">
    <source>
        <dbReference type="ARBA" id="ARBA00022723"/>
    </source>
</evidence>
<organism evidence="12 13">
    <name type="scientific">Caenorhabditis nigoni</name>
    <dbReference type="NCBI Taxonomy" id="1611254"/>
    <lineage>
        <taxon>Eukaryota</taxon>
        <taxon>Metazoa</taxon>
        <taxon>Ecdysozoa</taxon>
        <taxon>Nematoda</taxon>
        <taxon>Chromadorea</taxon>
        <taxon>Rhabditida</taxon>
        <taxon>Rhabditina</taxon>
        <taxon>Rhabditomorpha</taxon>
        <taxon>Rhabditoidea</taxon>
        <taxon>Rhabditidae</taxon>
        <taxon>Peloderinae</taxon>
        <taxon>Caenorhabditis</taxon>
    </lineage>
</organism>
<evidence type="ECO:0000256" key="11">
    <source>
        <dbReference type="PIRSR" id="PIRSR601019-2"/>
    </source>
</evidence>
<keyword evidence="9" id="KW-0449">Lipoprotein</keyword>
<dbReference type="GO" id="GO:0043025">
    <property type="term" value="C:neuronal cell body"/>
    <property type="evidence" value="ECO:0007669"/>
    <property type="project" value="UniProtKB-ARBA"/>
</dbReference>
<evidence type="ECO:0000256" key="10">
    <source>
        <dbReference type="PIRSR" id="PIRSR601019-1"/>
    </source>
</evidence>
<evidence type="ECO:0000256" key="6">
    <source>
        <dbReference type="ARBA" id="ARBA00023134"/>
    </source>
</evidence>
<dbReference type="SMART" id="SM00275">
    <property type="entry name" value="G_alpha"/>
    <property type="match status" value="1"/>
</dbReference>
<name>A0A2G5T5W3_9PELO</name>
<keyword evidence="3 11" id="KW-0479">Metal-binding</keyword>
<evidence type="ECO:0000256" key="7">
    <source>
        <dbReference type="ARBA" id="ARBA00023139"/>
    </source>
</evidence>
<feature type="binding site" evidence="11">
    <location>
        <position position="70"/>
    </location>
    <ligand>
        <name>Mg(2+)</name>
        <dbReference type="ChEBI" id="CHEBI:18420"/>
    </ligand>
</feature>
<evidence type="ECO:0000256" key="5">
    <source>
        <dbReference type="ARBA" id="ARBA00022842"/>
    </source>
</evidence>
<feature type="binding site" evidence="10">
    <location>
        <begin position="295"/>
        <end position="298"/>
    </location>
    <ligand>
        <name>GTP</name>
        <dbReference type="ChEBI" id="CHEBI:37565"/>
    </ligand>
</feature>
<feature type="binding site" evidence="10">
    <location>
        <begin position="226"/>
        <end position="230"/>
    </location>
    <ligand>
        <name>GTP</name>
        <dbReference type="ChEBI" id="CHEBI:37565"/>
    </ligand>
</feature>
<evidence type="ECO:0000256" key="1">
    <source>
        <dbReference type="ARBA" id="ARBA00011356"/>
    </source>
</evidence>
<dbReference type="PRINTS" id="PR00441">
    <property type="entry name" value="GPROTEINAI"/>
</dbReference>
<dbReference type="AlphaFoldDB" id="A0A2G5T5W3"/>
<dbReference type="PANTHER" id="PTHR10218:SF245">
    <property type="entry name" value="GUANINE NUCLEOTIDE-BINDING PROTEIN ALPHA-2 SUBUNIT-RELATED"/>
    <property type="match status" value="1"/>
</dbReference>
<feature type="binding site" evidence="10">
    <location>
        <begin position="201"/>
        <end position="207"/>
    </location>
    <ligand>
        <name>GTP</name>
        <dbReference type="ChEBI" id="CHEBI:37565"/>
    </ligand>
</feature>
<sequence length="379" mass="44314">MPPSQFLFKLFLKLKNFRQTYQAMGLCQSEEEKVGSQKSRAIDKEIKQNQSNDERTVKLLLLGAGECGKSTVLKQMRLLTSKTYTADELEAQAKLVFTNIVIEMDHIVKAMPSAHFNFSDPMREHDVHMLTLYIKDMQHKSFHADAAEHVAKLWKDPVIKRLYAERRERNIRDIGDNTEYFFENLDRIAKPDYSPNSMDTLLLRTKTTGIVEVQFEIKKVKFRVFDVGGQRSERKKWIHCFEDVNAIIFIAALSEYNEVLFEDETTNRMIESMRLFESICNSRWFHNTNIILFLNKKDLFEDKIKKENITKAFPEYRGAQNYEETVAFIKQKFEALSNNPKKTFYVHETCATDTNQVQKILDSVISMIIQSNLHKSGLY</sequence>
<evidence type="ECO:0000256" key="4">
    <source>
        <dbReference type="ARBA" id="ARBA00022741"/>
    </source>
</evidence>
<dbReference type="CDD" id="cd00066">
    <property type="entry name" value="G-alpha"/>
    <property type="match status" value="1"/>
</dbReference>
<comment type="caution">
    <text evidence="12">The sequence shown here is derived from an EMBL/GenBank/DDBJ whole genome shotgun (WGS) entry which is preliminary data.</text>
</comment>